<dbReference type="Gene3D" id="3.10.450.50">
    <property type="match status" value="1"/>
</dbReference>
<gene>
    <name evidence="2" type="ORF">NT2_09_01480</name>
</gene>
<dbReference type="EMBL" id="BASZ01000009">
    <property type="protein sequence ID" value="GAD50540.1"/>
    <property type="molecule type" value="Genomic_DNA"/>
</dbReference>
<evidence type="ECO:0000313" key="2">
    <source>
        <dbReference type="EMBL" id="GAD50540.1"/>
    </source>
</evidence>
<dbReference type="Proteomes" id="UP000016568">
    <property type="component" value="Unassembled WGS sequence"/>
</dbReference>
<dbReference type="eggNOG" id="COG4308">
    <property type="taxonomic scope" value="Bacteria"/>
</dbReference>
<evidence type="ECO:0000313" key="3">
    <source>
        <dbReference type="Proteomes" id="UP000016568"/>
    </source>
</evidence>
<reference evidence="2 3" key="1">
    <citation type="submission" date="2013-09" db="EMBL/GenBank/DDBJ databases">
        <title>Whole genome shotgun sequence of Novosphingobium tardaugens NBRC 16725.</title>
        <authorList>
            <person name="Isaki S."/>
            <person name="Hosoyama A."/>
            <person name="Tsuchikane K."/>
            <person name="Katsumata H."/>
            <person name="Ando Y."/>
            <person name="Yamazaki S."/>
            <person name="Fujita N."/>
        </authorList>
    </citation>
    <scope>NUCLEOTIDE SEQUENCE [LARGE SCALE GENOMIC DNA]</scope>
    <source>
        <strain evidence="2 3">NBRC 16725</strain>
    </source>
</reference>
<organism evidence="2 3">
    <name type="scientific">Caenibius tardaugens NBRC 16725</name>
    <dbReference type="NCBI Taxonomy" id="1219035"/>
    <lineage>
        <taxon>Bacteria</taxon>
        <taxon>Pseudomonadati</taxon>
        <taxon>Pseudomonadota</taxon>
        <taxon>Alphaproteobacteria</taxon>
        <taxon>Sphingomonadales</taxon>
        <taxon>Erythrobacteraceae</taxon>
        <taxon>Caenibius</taxon>
    </lineage>
</organism>
<dbReference type="AlphaFoldDB" id="U2YNU0"/>
<name>U2YNU0_9SPHN</name>
<dbReference type="Pfam" id="PF12680">
    <property type="entry name" value="SnoaL_2"/>
    <property type="match status" value="1"/>
</dbReference>
<keyword evidence="2" id="KW-0378">Hydrolase</keyword>
<dbReference type="RefSeq" id="WP_021691358.1">
    <property type="nucleotide sequence ID" value="NZ_BASZ01000009.1"/>
</dbReference>
<protein>
    <submittedName>
        <fullName evidence="2">Putative epoxide hydrolase</fullName>
    </submittedName>
</protein>
<dbReference type="SUPFAM" id="SSF54427">
    <property type="entry name" value="NTF2-like"/>
    <property type="match status" value="1"/>
</dbReference>
<sequence length="123" mass="13557">MSNIPLTLAFFEAWKSCDPDTIAALMSEDCFYHNVPMEPVVGRPAIVEFLRGFLGDAETVVFDVLAIAETANGTVLTERVDHFDYGGRTLALPVMGSFQFRDGLVTRWLDYFDMAPFAGTAAP</sequence>
<dbReference type="InterPro" id="IPR032710">
    <property type="entry name" value="NTF2-like_dom_sf"/>
</dbReference>
<evidence type="ECO:0000259" key="1">
    <source>
        <dbReference type="Pfam" id="PF12680"/>
    </source>
</evidence>
<proteinExistence type="predicted"/>
<feature type="domain" description="SnoaL-like" evidence="1">
    <location>
        <begin position="9"/>
        <end position="108"/>
    </location>
</feature>
<dbReference type="OrthoDB" id="9781757at2"/>
<dbReference type="GO" id="GO:0016787">
    <property type="term" value="F:hydrolase activity"/>
    <property type="evidence" value="ECO:0007669"/>
    <property type="project" value="UniProtKB-KW"/>
</dbReference>
<accession>U2YNU0</accession>
<comment type="caution">
    <text evidence="2">The sequence shown here is derived from an EMBL/GenBank/DDBJ whole genome shotgun (WGS) entry which is preliminary data.</text>
</comment>
<dbReference type="InterPro" id="IPR037401">
    <property type="entry name" value="SnoaL-like"/>
</dbReference>
<dbReference type="KEGG" id="ntd:EGO55_04880"/>
<keyword evidence="3" id="KW-1185">Reference proteome</keyword>